<dbReference type="GO" id="GO:0016020">
    <property type="term" value="C:membrane"/>
    <property type="evidence" value="ECO:0007669"/>
    <property type="project" value="InterPro"/>
</dbReference>
<gene>
    <name evidence="10" type="primary">secA_2</name>
    <name evidence="10" type="ORF">NCTC11401_01918</name>
    <name evidence="9" type="ORF">SAMN05421777_12249</name>
</gene>
<keyword evidence="3" id="KW-0997">Cell inner membrane</keyword>
<keyword evidence="4" id="KW-0813">Transport</keyword>
<evidence type="ECO:0000256" key="5">
    <source>
        <dbReference type="ARBA" id="ARBA00023010"/>
    </source>
</evidence>
<dbReference type="InterPro" id="IPR014018">
    <property type="entry name" value="SecA_motor_DEAD"/>
</dbReference>
<feature type="coiled-coil region" evidence="6">
    <location>
        <begin position="2723"/>
        <end position="2757"/>
    </location>
</feature>
<dbReference type="Proteomes" id="UP000186808">
    <property type="component" value="Unassembled WGS sequence"/>
</dbReference>
<protein>
    <submittedName>
        <fullName evidence="9">Helicase conserved C-terminal domain-containing protein</fullName>
    </submittedName>
    <submittedName>
        <fullName evidence="10">Preprotein translocase subunit SecA</fullName>
    </submittedName>
</protein>
<dbReference type="RefSeq" id="WP_058467541.1">
    <property type="nucleotide sequence ID" value="NZ_CAAAIX010000021.1"/>
</dbReference>
<evidence type="ECO:0000256" key="3">
    <source>
        <dbReference type="ARBA" id="ARBA00022519"/>
    </source>
</evidence>
<evidence type="ECO:0000256" key="1">
    <source>
        <dbReference type="ARBA" id="ARBA00022475"/>
    </source>
</evidence>
<dbReference type="InterPro" id="IPR011115">
    <property type="entry name" value="SecA_DEAD"/>
</dbReference>
<dbReference type="Gene3D" id="3.40.50.300">
    <property type="entry name" value="P-loop containing nucleotide triphosphate hydrolases"/>
    <property type="match status" value="2"/>
</dbReference>
<keyword evidence="5" id="KW-0811">Translocation</keyword>
<evidence type="ECO:0000256" key="6">
    <source>
        <dbReference type="SAM" id="Coils"/>
    </source>
</evidence>
<keyword evidence="9" id="KW-0347">Helicase</keyword>
<dbReference type="GO" id="GO:0006886">
    <property type="term" value="P:intracellular protein transport"/>
    <property type="evidence" value="ECO:0007669"/>
    <property type="project" value="InterPro"/>
</dbReference>
<dbReference type="PANTHER" id="PTHR30612">
    <property type="entry name" value="SECA INNER MEMBRANE COMPONENT OF SEC PROTEIN SECRETION SYSTEM"/>
    <property type="match status" value="1"/>
</dbReference>
<keyword evidence="9" id="KW-0547">Nucleotide-binding</keyword>
<dbReference type="InterPro" id="IPR000185">
    <property type="entry name" value="SecA"/>
</dbReference>
<dbReference type="GO" id="GO:0017038">
    <property type="term" value="P:protein import"/>
    <property type="evidence" value="ECO:0007669"/>
    <property type="project" value="InterPro"/>
</dbReference>
<dbReference type="Pfam" id="PF07517">
    <property type="entry name" value="SecA_DEAD"/>
    <property type="match status" value="1"/>
</dbReference>
<dbReference type="GO" id="GO:0004386">
    <property type="term" value="F:helicase activity"/>
    <property type="evidence" value="ECO:0007669"/>
    <property type="project" value="UniProtKB-KW"/>
</dbReference>
<reference evidence="10 12" key="2">
    <citation type="submission" date="2018-06" db="EMBL/GenBank/DDBJ databases">
        <authorList>
            <consortium name="Pathogen Informatics"/>
            <person name="Doyle S."/>
        </authorList>
    </citation>
    <scope>NUCLEOTIDE SEQUENCE [LARGE SCALE GENOMIC DNA]</scope>
    <source>
        <strain evidence="10 12">NCTC11401</strain>
    </source>
</reference>
<keyword evidence="6" id="KW-0175">Coiled coil</keyword>
<name>A0A377GJU0_9GAMM</name>
<dbReference type="EMBL" id="UGGV01000001">
    <property type="protein sequence ID" value="STO25089.1"/>
    <property type="molecule type" value="Genomic_DNA"/>
</dbReference>
<dbReference type="PROSITE" id="PS51196">
    <property type="entry name" value="SECA_MOTOR_DEAD"/>
    <property type="match status" value="1"/>
</dbReference>
<organism evidence="10 12">
    <name type="scientific">Fluoribacter gormanii</name>
    <dbReference type="NCBI Taxonomy" id="464"/>
    <lineage>
        <taxon>Bacteria</taxon>
        <taxon>Pseudomonadati</taxon>
        <taxon>Pseudomonadota</taxon>
        <taxon>Gammaproteobacteria</taxon>
        <taxon>Legionellales</taxon>
        <taxon>Legionellaceae</taxon>
        <taxon>Fluoribacter</taxon>
    </lineage>
</organism>
<evidence type="ECO:0000313" key="10">
    <source>
        <dbReference type="EMBL" id="STO25089.1"/>
    </source>
</evidence>
<keyword evidence="9" id="KW-0378">Hydrolase</keyword>
<evidence type="ECO:0000256" key="4">
    <source>
        <dbReference type="ARBA" id="ARBA00022927"/>
    </source>
</evidence>
<dbReference type="EMBL" id="FTNL01000022">
    <property type="protein sequence ID" value="SIR74886.1"/>
    <property type="molecule type" value="Genomic_DNA"/>
</dbReference>
<dbReference type="STRING" id="464.Lgor_1032"/>
<dbReference type="PANTHER" id="PTHR30612:SF0">
    <property type="entry name" value="CHLOROPLAST PROTEIN-TRANSPORTING ATPASE"/>
    <property type="match status" value="1"/>
</dbReference>
<evidence type="ECO:0000313" key="11">
    <source>
        <dbReference type="Proteomes" id="UP000186808"/>
    </source>
</evidence>
<keyword evidence="1" id="KW-1003">Cell membrane</keyword>
<evidence type="ECO:0000313" key="12">
    <source>
        <dbReference type="Proteomes" id="UP000254374"/>
    </source>
</evidence>
<dbReference type="Pfam" id="PF00271">
    <property type="entry name" value="Helicase_C"/>
    <property type="match status" value="1"/>
</dbReference>
<keyword evidence="9" id="KW-0067">ATP-binding</keyword>
<accession>A0A377GJU0</accession>
<keyword evidence="3" id="KW-0472">Membrane</keyword>
<dbReference type="GO" id="GO:0005524">
    <property type="term" value="F:ATP binding"/>
    <property type="evidence" value="ECO:0007669"/>
    <property type="project" value="InterPro"/>
</dbReference>
<proteinExistence type="predicted"/>
<reference evidence="9 11" key="1">
    <citation type="submission" date="2017-01" db="EMBL/GenBank/DDBJ databases">
        <authorList>
            <person name="Varghese N."/>
            <person name="Submissions S."/>
        </authorList>
    </citation>
    <scope>NUCLEOTIDE SEQUENCE [LARGE SCALE GENOMIC DNA]</scope>
    <source>
        <strain evidence="9 11">ATCC 33342</strain>
    </source>
</reference>
<evidence type="ECO:0000259" key="7">
    <source>
        <dbReference type="PROSITE" id="PS51194"/>
    </source>
</evidence>
<keyword evidence="4" id="KW-0653">Protein transport</keyword>
<dbReference type="InterPro" id="IPR027417">
    <property type="entry name" value="P-loop_NTPase"/>
</dbReference>
<sequence length="2917" mass="332831">MRQYSQNKYIQSLLENLITSYETEINYTPLEIELDSKQFAENDIDSLINFINDDRKRLFIFKIAENQQASNRLALQARRTALNKTAEALLKNTSSEPKINPLKYALNSNSPAVRARIQIQKSILLPTLPSVQEVIHLDQSEHVGSHDFITIPIESTELPELIKQLKALGIDNLQESALPLIKEHLYAFGDGIIPGNLPKGFYINKDKKALCYTDTPRKLPSALAPVLKKQETLTLPSVEEATALFPHLPQNTLSMLLKTKYSSDQKNTLLSLVPTYENEIKSFLLQLSKSSGSRALSPKQHDEFIIPLLCKQYVLGGEAHTNLLVRLLNACLNKKIDLAFLKNPEVQSSLLSTRGIKNLQKLTQLPSEQKEWWNTLVNAHLAYDRNSFDFNTFFDAYTQILLPRIAEKSLTLPNPCPIRHKGHFLITLNRVLDVIEHAKNPQEQCLSLSELNWGATGVHYAMLQKPASEQFKQVAACMHIENPEDTITDPELIYQQIDKEPYELKPWLFRYMGQHWKSEIRLTDIQDQLREIEKLASWTSVQKNQLTFILTCAFANNTALNPAQWKEALNNCIHSLQGLDSNDRTDLLQAFSRCFKFKPSPSLMQINTLIKQCIDFKREFPNKSLKDDFISPLVSCLENEGFELLNTLQERIQKTAPAEIEQFSLAVTASFTAMLQKNRQDLSPEIIKLFAKLNESDLSQDNIGQLLLTIQNIKDRKGELFHSTVLSTLSQINISKSQALPKAEQIQALLEALANSADVIPPECKTLEKQETWLKALIIEKNPFPGCVLGNGDISKLDDLIVDALVDAIKKRSAVFKIDILKAALQQNLQNFIVPQQLRDQLNRELIPLFDAVEELVNLLQSPNPQFPEVIEKLRFFEEKKPALLEGMYSLILGETKGEYILSFLLTGKRKATDQTTNKAFAAVLGPVHNLFLSQMKSFFDNPLNKKIVKDLDLDTCLSWMASFNETHSLTFFFKEELIQKKVLPALKKTLQQLNTQDPEFEKSILDEAALIDENAPADQALQSYKNKIESIANYLNLLIEINDRLPQQFIKIYKQLSTGTLARLNYKQKHTLVNKLIKSDLEKLDLYLKLTTEILEEHPNADGAAIERAIDGLVELFNLPDLEPDTQIMFFKMSIAHNLKSTTPFPLAALNKFKNSDLPEQIKSLIIKQIIQILVGLSTTDSGLIQELVEKTQLFLLNNIDQPELCIALLNRVSQDNSQNLSTYPHILEQLAEINPAENRAKVATILTGLAKNKKDSTVNLPALLEITKGLRRRLPADVDQVLKLFTTPPYPNAQSLNSALLAHDSEKINAYYLSFDTNPFAKTGEKRDLPSQFATDRIKDALLNLQDLIHEEDLPQSLLMKLARQLTYIETLGYTDPLNPGDFTRLKGLTACSRHDLKEKASTLLQQLRSQKLSPEQREVTHLELLGHLREIYFRTTGLFPNTTQMLVLLLALEDPSSNLLMRIKTGEGKSINTPMLSVLQWAQGGTVVQWTANPTLLIRDYENSCEPFFNFLGIKSALIQSNSPIESFIPNGINCSTVEDMASFHLAAKIAQVEKQLETEGPVHIVLDECDDALLDQVTLYKLVAEVEAANMNNPAQWIYPLAYQFINLPGFRNLNPAWDEDEDLDQFRLFLNKQINEQFNGDVEKQNYLMASSNTQLKQWIHASCVAATLVENKHFIMQPIKEKNEAGHEITKKIACVPLIRSTPKTGSIFTESVQQALQARLKAERKDQAQYICIDTVPSVLGSQSARGLIKFFQKTLGRLLGISATPGDKNELESLATSVGTQAISVAPYAGDKRINHPPIFTLNRGETIKAIHETFKKIKRPVTKPTMEINPDETILPYDETLIVQRKNAIEKWSHTQTQPILIVNEDFDEAQAIGNSLKLYEEQGFKIQIITGKESSAELDKIIKQAGQANTITVGTAMLAKGIDINTGDHPKGLFVIQTYPDTERMTTQIAGRAARNGKPGEWLPIYQVKAPEDLLNKFFYYVFPWTRQRINEHTIEVVRDKIKLQATVDRTYTQSIDEAQQILMLQIEAWESLLLELYPDDPKMLYELYQWREMLLSELTRSQDTNVSEHSLYESIAQFKKSACKFWESAREEKWAAKAAKANMSSEQSLRFKYLKELDFLQELNIQARLQQKGKQFTAAKKALMHQNLETVIADKAGAVLEYTKPSEQARKELELAQTKQILPNLIGEFCAVCPNAIKIFFPKNTSQNSYFIPEIVRKGIDKLIEQKNKVLHGDEQKEVTDSIINFYQKKLKDADSKQIQELLAKMKPLILNHCSDFKKFSLVEQFKMQGLILSFSTLYRNLDLPEDANLNELRIGYDAEIMKKLAEYLLNEFAWVKENPVPLHAFFERTDAKNAALAIYNLANNLINSPQDQDAIRDLYTALQQHKVILKDKYLFSISHSSPRKVINDALDAIDSLNNAPNCDIHFRQNCHDKVISEHQIAAFRKLLTRTSPYFFKTNDPTWEHMKKALLKISNQSKENPSHIIHELYEATTRFSTYKAYQPYLNQLNALQKQLARSIEELGKDDGLNQDVQESLFSQKQSQFAALLKVDPKKIRIQNGTDGIQSYIEIQVEDAPLQEGFTGYQSSFLTRLDSERGKLKTAQSTLDKNKDALLQLADEKAIEALPERKHAEFKKLFRLKALLTLDWNNLNIDRHELPDLIRQKMEYVDEMKRWNWKLNPVDQNRLQVIFGKIPNERYSVLIREQSRINDELIETRKRMHDISEQISAHEKEIENIDKTIKAASKRKKEADCSYWESGQLTAKNLLNQRSINFINTQIEQLAETLTSIQEEETECLDALNDHNEKLDINRKELITQLLNQTKLDLASYLDETSKKQVALTEQEFRETEPVIERLEKEERQKTCYQTRRFFKTSELLRYEASLAREEAKILLSEQEEDVQNAAALVY</sequence>
<feature type="domain" description="SecA family profile" evidence="8">
    <location>
        <begin position="1359"/>
        <end position="2009"/>
    </location>
</feature>
<dbReference type="PROSITE" id="PS51194">
    <property type="entry name" value="HELICASE_CTER"/>
    <property type="match status" value="1"/>
</dbReference>
<keyword evidence="11" id="KW-1185">Reference proteome</keyword>
<dbReference type="GO" id="GO:0006605">
    <property type="term" value="P:protein targeting"/>
    <property type="evidence" value="ECO:0007669"/>
    <property type="project" value="InterPro"/>
</dbReference>
<keyword evidence="2" id="KW-0963">Cytoplasm</keyword>
<feature type="domain" description="Helicase C-terminal" evidence="7">
    <location>
        <begin position="1853"/>
        <end position="2012"/>
    </location>
</feature>
<dbReference type="OrthoDB" id="5652367at2"/>
<dbReference type="InterPro" id="IPR001650">
    <property type="entry name" value="Helicase_C-like"/>
</dbReference>
<evidence type="ECO:0000256" key="2">
    <source>
        <dbReference type="ARBA" id="ARBA00022490"/>
    </source>
</evidence>
<evidence type="ECO:0000313" key="9">
    <source>
        <dbReference type="EMBL" id="SIR74886.1"/>
    </source>
</evidence>
<feature type="coiled-coil region" evidence="6">
    <location>
        <begin position="2782"/>
        <end position="2827"/>
    </location>
</feature>
<dbReference type="Proteomes" id="UP000254374">
    <property type="component" value="Unassembled WGS sequence"/>
</dbReference>
<dbReference type="SUPFAM" id="SSF52540">
    <property type="entry name" value="P-loop containing nucleoside triphosphate hydrolases"/>
    <property type="match status" value="2"/>
</dbReference>
<evidence type="ECO:0000259" key="8">
    <source>
        <dbReference type="PROSITE" id="PS51196"/>
    </source>
</evidence>